<organism evidence="2">
    <name type="scientific">Lasmigona complanata</name>
    <name type="common">White heelsplitter</name>
    <name type="synonym">Freshwater mussel</name>
    <dbReference type="NCBI Taxonomy" id="85050"/>
    <lineage>
        <taxon>Eukaryota</taxon>
        <taxon>Metazoa</taxon>
        <taxon>Spiralia</taxon>
        <taxon>Lophotrochozoa</taxon>
        <taxon>Mollusca</taxon>
        <taxon>Bivalvia</taxon>
        <taxon>Autobranchia</taxon>
        <taxon>Heteroconchia</taxon>
        <taxon>Palaeoheterodonta</taxon>
        <taxon>Unionida</taxon>
        <taxon>Unionoidea</taxon>
        <taxon>Unionidae</taxon>
        <taxon>Anodontinae</taxon>
        <taxon>Lasmigona</taxon>
    </lineage>
</organism>
<sequence>MSKHSLKLILLILSVFAIAFLLIQTFQMLFMLDESWAVNQVLCSMELDNTSTQPMTSDHPVIPSPAETDLIKPNTKP</sequence>
<evidence type="ECO:0000313" key="6">
    <source>
        <dbReference type="EMBL" id="AEC14051.1"/>
    </source>
</evidence>
<dbReference type="EMBL" id="HM849392">
    <property type="protein sequence ID" value="AEC14051.1"/>
    <property type="molecule type" value="Genomic_DNA"/>
</dbReference>
<keyword evidence="2" id="KW-0496">Mitochondrion</keyword>
<proteinExistence type="predicted"/>
<reference evidence="2" key="1">
    <citation type="journal article" date="2011" name="Mol. Biol. Evol.">
        <title>Novel protein genes in animal mtDNA: a new sex determination system in freshwater mussels (Bivalvia: Unionoida)?</title>
        <authorList>
            <person name="Breton S."/>
            <person name="Stewart D.T."/>
            <person name="Shepardson S."/>
            <person name="Trdan R.J."/>
            <person name="Bogan A.E."/>
            <person name="Chapman E.G."/>
            <person name="Ruminas A.J."/>
            <person name="Piontkivska H."/>
            <person name="Hoeh W.R."/>
        </authorList>
    </citation>
    <scope>NUCLEOTIDE SEQUENCE</scope>
    <source>
        <strain evidence="2">H2980</strain>
        <strain evidence="3">H2982</strain>
        <strain evidence="4">H2983</strain>
        <strain evidence="5">H2984</strain>
        <strain evidence="6">H2988</strain>
    </source>
</reference>
<evidence type="ECO:0000313" key="5">
    <source>
        <dbReference type="EMBL" id="AEC14050.1"/>
    </source>
</evidence>
<dbReference type="EMBL" id="HM849389">
    <property type="protein sequence ID" value="AEC14048.1"/>
    <property type="molecule type" value="Genomic_DNA"/>
</dbReference>
<geneLocation type="mitochondrion" evidence="2"/>
<dbReference type="EMBL" id="HM849390">
    <property type="protein sequence ID" value="AEC14049.1"/>
    <property type="molecule type" value="Genomic_DNA"/>
</dbReference>
<evidence type="ECO:0000313" key="3">
    <source>
        <dbReference type="EMBL" id="AEC14048.1"/>
    </source>
</evidence>
<feature type="region of interest" description="Disordered" evidence="1">
    <location>
        <begin position="51"/>
        <end position="77"/>
    </location>
</feature>
<evidence type="ECO:0000313" key="4">
    <source>
        <dbReference type="EMBL" id="AEC14049.1"/>
    </source>
</evidence>
<accession>F4ZFG3</accession>
<evidence type="ECO:0000313" key="2">
    <source>
        <dbReference type="EMBL" id="AEC14046.1"/>
    </source>
</evidence>
<dbReference type="EMBL" id="HM849391">
    <property type="protein sequence ID" value="AEC14050.1"/>
    <property type="molecule type" value="Genomic_DNA"/>
</dbReference>
<protein>
    <submittedName>
        <fullName evidence="2">Female-specific orf protein</fullName>
    </submittedName>
</protein>
<dbReference type="EMBL" id="HM849387">
    <property type="protein sequence ID" value="AEC14046.1"/>
    <property type="molecule type" value="Genomic_DNA"/>
</dbReference>
<name>F4ZFG3_LASCO</name>
<gene>
    <name evidence="2" type="primary">forf</name>
</gene>
<dbReference type="AlphaFoldDB" id="F4ZFG3"/>
<evidence type="ECO:0000256" key="1">
    <source>
        <dbReference type="SAM" id="MobiDB-lite"/>
    </source>
</evidence>